<dbReference type="GO" id="GO:0051537">
    <property type="term" value="F:2 iron, 2 sulfur cluster binding"/>
    <property type="evidence" value="ECO:0007669"/>
    <property type="project" value="UniProtKB-KW"/>
</dbReference>
<dbReference type="Pfam" id="PF00175">
    <property type="entry name" value="NAD_binding_1"/>
    <property type="match status" value="1"/>
</dbReference>
<dbReference type="RefSeq" id="WP_191157859.1">
    <property type="nucleotide sequence ID" value="NZ_JACWUN010000024.1"/>
</dbReference>
<dbReference type="AlphaFoldDB" id="A0A8J6UHR4"/>
<evidence type="ECO:0000256" key="6">
    <source>
        <dbReference type="ARBA" id="ARBA00023002"/>
    </source>
</evidence>
<evidence type="ECO:0000256" key="7">
    <source>
        <dbReference type="ARBA" id="ARBA00023004"/>
    </source>
</evidence>
<evidence type="ECO:0000256" key="1">
    <source>
        <dbReference type="ARBA" id="ARBA00001974"/>
    </source>
</evidence>
<gene>
    <name evidence="10" type="ORF">ICT70_14390</name>
</gene>
<dbReference type="GO" id="GO:0050660">
    <property type="term" value="F:flavin adenine dinucleotide binding"/>
    <property type="evidence" value="ECO:0007669"/>
    <property type="project" value="TreeGrafter"/>
</dbReference>
<feature type="domain" description="FAD-binding FR-type" evidence="9">
    <location>
        <begin position="1"/>
        <end position="94"/>
    </location>
</feature>
<evidence type="ECO:0000256" key="8">
    <source>
        <dbReference type="ARBA" id="ARBA00023014"/>
    </source>
</evidence>
<dbReference type="Proteomes" id="UP000632828">
    <property type="component" value="Unassembled WGS sequence"/>
</dbReference>
<sequence length="222" mass="25068">MPTLKVHNIVFLHDDLFELQLEKGGLSFEPGACMALFNGDGDSRPYSISAGTKEDQLRFLIRRVPNGRVSHWLSLRNPGDQVQASDPFGWFRPGRSTPNGERCVFIATGTGIAPFLSYLRSNPAQPPEMCLYGVRHQEDAFALEELECLSGFRLAVSKTAGHDHFHGRVTGLLEQVPLVGSIHYYLCGLDTMIDETSQWLEARGIDYTYIHREIFFYEDEQN</sequence>
<protein>
    <recommendedName>
        <fullName evidence="9">FAD-binding FR-type domain-containing protein</fullName>
    </recommendedName>
</protein>
<keyword evidence="8" id="KW-0411">Iron-sulfur</keyword>
<dbReference type="PANTHER" id="PTHR47354:SF8">
    <property type="entry name" value="1,2-PHENYLACETYL-COA EPOXIDASE, SUBUNIT E"/>
    <property type="match status" value="1"/>
</dbReference>
<evidence type="ECO:0000256" key="2">
    <source>
        <dbReference type="ARBA" id="ARBA00022630"/>
    </source>
</evidence>
<proteinExistence type="predicted"/>
<dbReference type="Gene3D" id="3.40.50.80">
    <property type="entry name" value="Nucleotide-binding domain of ferredoxin-NADP reductase (FNR) module"/>
    <property type="match status" value="1"/>
</dbReference>
<keyword evidence="7" id="KW-0408">Iron</keyword>
<evidence type="ECO:0000313" key="11">
    <source>
        <dbReference type="Proteomes" id="UP000632828"/>
    </source>
</evidence>
<dbReference type="SUPFAM" id="SSF52343">
    <property type="entry name" value="Ferredoxin reductase-like, C-terminal NADP-linked domain"/>
    <property type="match status" value="1"/>
</dbReference>
<comment type="caution">
    <text evidence="10">The sequence shown here is derived from an EMBL/GenBank/DDBJ whole genome shotgun (WGS) entry which is preliminary data.</text>
</comment>
<keyword evidence="6" id="KW-0560">Oxidoreductase</keyword>
<keyword evidence="5" id="KW-0274">FAD</keyword>
<keyword evidence="4" id="KW-0479">Metal-binding</keyword>
<dbReference type="SUPFAM" id="SSF63380">
    <property type="entry name" value="Riboflavin synthase domain-like"/>
    <property type="match status" value="1"/>
</dbReference>
<dbReference type="GO" id="GO:0016491">
    <property type="term" value="F:oxidoreductase activity"/>
    <property type="evidence" value="ECO:0007669"/>
    <property type="project" value="UniProtKB-KW"/>
</dbReference>
<evidence type="ECO:0000256" key="5">
    <source>
        <dbReference type="ARBA" id="ARBA00022827"/>
    </source>
</evidence>
<accession>A0A8J6UHR4</accession>
<dbReference type="PANTHER" id="PTHR47354">
    <property type="entry name" value="NADH OXIDOREDUCTASE HCR"/>
    <property type="match status" value="1"/>
</dbReference>
<keyword evidence="3" id="KW-0001">2Fe-2S</keyword>
<dbReference type="Pfam" id="PF00970">
    <property type="entry name" value="FAD_binding_6"/>
    <property type="match status" value="1"/>
</dbReference>
<keyword evidence="2" id="KW-0285">Flavoprotein</keyword>
<dbReference type="InterPro" id="IPR001433">
    <property type="entry name" value="OxRdtase_FAD/NAD-bd"/>
</dbReference>
<evidence type="ECO:0000256" key="3">
    <source>
        <dbReference type="ARBA" id="ARBA00022714"/>
    </source>
</evidence>
<dbReference type="InterPro" id="IPR039261">
    <property type="entry name" value="FNR_nucleotide-bd"/>
</dbReference>
<dbReference type="EMBL" id="JACWUN010000024">
    <property type="protein sequence ID" value="MBD1401848.1"/>
    <property type="molecule type" value="Genomic_DNA"/>
</dbReference>
<evidence type="ECO:0000313" key="10">
    <source>
        <dbReference type="EMBL" id="MBD1401848.1"/>
    </source>
</evidence>
<dbReference type="PROSITE" id="PS51384">
    <property type="entry name" value="FAD_FR"/>
    <property type="match status" value="1"/>
</dbReference>
<dbReference type="InterPro" id="IPR050415">
    <property type="entry name" value="MRET"/>
</dbReference>
<dbReference type="InterPro" id="IPR017938">
    <property type="entry name" value="Riboflavin_synthase-like_b-brl"/>
</dbReference>
<evidence type="ECO:0000256" key="4">
    <source>
        <dbReference type="ARBA" id="ARBA00022723"/>
    </source>
</evidence>
<dbReference type="InterPro" id="IPR008333">
    <property type="entry name" value="Cbr1-like_FAD-bd_dom"/>
</dbReference>
<organism evidence="10 11">
    <name type="scientific">Pelovirga terrestris</name>
    <dbReference type="NCBI Taxonomy" id="2771352"/>
    <lineage>
        <taxon>Bacteria</taxon>
        <taxon>Pseudomonadati</taxon>
        <taxon>Thermodesulfobacteriota</taxon>
        <taxon>Desulfuromonadia</taxon>
        <taxon>Geobacterales</taxon>
        <taxon>Geobacteraceae</taxon>
        <taxon>Pelovirga</taxon>
    </lineage>
</organism>
<dbReference type="GO" id="GO:0046872">
    <property type="term" value="F:metal ion binding"/>
    <property type="evidence" value="ECO:0007669"/>
    <property type="project" value="UniProtKB-KW"/>
</dbReference>
<dbReference type="InterPro" id="IPR017927">
    <property type="entry name" value="FAD-bd_FR_type"/>
</dbReference>
<dbReference type="Gene3D" id="2.40.30.10">
    <property type="entry name" value="Translation factors"/>
    <property type="match status" value="1"/>
</dbReference>
<evidence type="ECO:0000259" key="9">
    <source>
        <dbReference type="PROSITE" id="PS51384"/>
    </source>
</evidence>
<keyword evidence="11" id="KW-1185">Reference proteome</keyword>
<name>A0A8J6UHR4_9BACT</name>
<comment type="cofactor">
    <cofactor evidence="1">
        <name>FAD</name>
        <dbReference type="ChEBI" id="CHEBI:57692"/>
    </cofactor>
</comment>
<reference evidence="10" key="1">
    <citation type="submission" date="2020-09" db="EMBL/GenBank/DDBJ databases">
        <title>Pelobacter alkaliphilus sp. nov., a novel anaerobic arsenate-reducing bacterium from terrestrial mud volcano.</title>
        <authorList>
            <person name="Khomyakova M.A."/>
            <person name="Merkel A.Y."/>
            <person name="Slobodkin A.I."/>
        </authorList>
    </citation>
    <scope>NUCLEOTIDE SEQUENCE</scope>
    <source>
        <strain evidence="10">M08fum</strain>
    </source>
</reference>